<keyword evidence="2" id="KW-1133">Transmembrane helix</keyword>
<dbReference type="CDD" id="cd10150">
    <property type="entry name" value="CobN_like"/>
    <property type="match status" value="1"/>
</dbReference>
<evidence type="ECO:0000313" key="5">
    <source>
        <dbReference type="Proteomes" id="UP001303587"/>
    </source>
</evidence>
<organism evidence="4 5">
    <name type="scientific">Methanolapillus millepedarum</name>
    <dbReference type="NCBI Taxonomy" id="3028296"/>
    <lineage>
        <taxon>Archaea</taxon>
        <taxon>Methanobacteriati</taxon>
        <taxon>Methanobacteriota</taxon>
        <taxon>Stenosarchaea group</taxon>
        <taxon>Methanomicrobia</taxon>
        <taxon>Methanosarcinales</taxon>
        <taxon>Methanosarcinaceae</taxon>
        <taxon>Methanolapillus</taxon>
    </lineage>
</organism>
<feature type="domain" description="CobN/magnesium chelatase" evidence="3">
    <location>
        <begin position="138"/>
        <end position="764"/>
    </location>
</feature>
<name>A0AA96V3Q4_9EURY</name>
<keyword evidence="2" id="KW-0812">Transmembrane</keyword>
<dbReference type="InterPro" id="IPR003672">
    <property type="entry name" value="CobN/Mg_chltase"/>
</dbReference>
<feature type="compositionally biased region" description="Low complexity" evidence="1">
    <location>
        <begin position="1283"/>
        <end position="1315"/>
    </location>
</feature>
<accession>A0AA96V3Q4</accession>
<reference evidence="4 5" key="1">
    <citation type="submission" date="2023-07" db="EMBL/GenBank/DDBJ databases">
        <title>Closed genoem sequence of Methanosarcinaceae archaeon Ac7.</title>
        <authorList>
            <person name="Poehlein A."/>
            <person name="Protasov E."/>
            <person name="Platt K."/>
            <person name="Reeh H."/>
            <person name="Daniel R."/>
            <person name="Brune A."/>
        </authorList>
    </citation>
    <scope>NUCLEOTIDE SEQUENCE [LARGE SCALE GENOMIC DNA]</scope>
    <source>
        <strain evidence="4 5">Ac7</strain>
    </source>
</reference>
<dbReference type="PANTHER" id="PTHR44119:SF4">
    <property type="entry name" value="AEROBIC COBALTOCHELATASE SUBUNIT COBN"/>
    <property type="match status" value="1"/>
</dbReference>
<keyword evidence="5" id="KW-1185">Reference proteome</keyword>
<dbReference type="Pfam" id="PF02514">
    <property type="entry name" value="CobN-Mg_chel"/>
    <property type="match status" value="2"/>
</dbReference>
<feature type="region of interest" description="Disordered" evidence="1">
    <location>
        <begin position="1273"/>
        <end position="1338"/>
    </location>
</feature>
<gene>
    <name evidence="4" type="ORF">MsAc7_16060</name>
</gene>
<feature type="compositionally biased region" description="Polar residues" evidence="1">
    <location>
        <begin position="1316"/>
        <end position="1336"/>
    </location>
</feature>
<evidence type="ECO:0000256" key="2">
    <source>
        <dbReference type="SAM" id="Phobius"/>
    </source>
</evidence>
<evidence type="ECO:0000259" key="3">
    <source>
        <dbReference type="Pfam" id="PF02514"/>
    </source>
</evidence>
<evidence type="ECO:0000313" key="4">
    <source>
        <dbReference type="EMBL" id="WNY26034.1"/>
    </source>
</evidence>
<feature type="domain" description="CobN/magnesium chelatase" evidence="3">
    <location>
        <begin position="765"/>
        <end position="1211"/>
    </location>
</feature>
<protein>
    <recommendedName>
        <fullName evidence="3">CobN/magnesium chelatase domain-containing protein</fullName>
    </recommendedName>
</protein>
<dbReference type="EMBL" id="CP131060">
    <property type="protein sequence ID" value="WNY26034.1"/>
    <property type="molecule type" value="Genomic_DNA"/>
</dbReference>
<dbReference type="PANTHER" id="PTHR44119">
    <property type="entry name" value="MAGNESIUM-CHELATASE SUBUNIT CHLH, CHLOROPLASTIC"/>
    <property type="match status" value="1"/>
</dbReference>
<sequence>MKKILTLFILVLLFGSMIPAMADPAPPEKVKVAYVSSKDRNIKMAEAILAENATIAQYIELTNFTGTTYGPDVKTYDLSGYDVIILESLVDSVFADLKPELNDAIANGTVILVQSTTDPKTTGMNWLNKTVYEDCFKYPFKGNFEILLLQLAKDYGDYTNAIPAVDKTSVYGVYHPDYYADNQILFKNASEYLAWYSTDRGDGSHIYDPTVPTIGIMPSSNLSALDRDGPILDYLVREIEAQGCNALVGTFVSNATTDVSKTANHENYMINVVADGGGNFESGEVIVDSVISLWRGARLFSLNNELGQQQLESLGVPVLIGAQLYENKTKEEWENSPYGIFPTQIAYLDLAEQDGMIEPIVIAAKPKDQNGFTIDRNDPIDYQADWMVQRAIGWGKLSHTDNADKKIVIPYYAAEAGKANIGADPDYYMDGPGSILEILKALEAAGYDVGNDPLPAKEELTDLMVNYGYNVGTWAPGQLKKMVDDGYAVMLPADDYIAYFNTLDTDKKQAVNDLWGPAPGNIMVYENESGKYVVIPALTFGNVMITPAPLRGRDQSEAAMANTKDYPPTHQMLAAYFYFRDDSQYNANALVPTWSNLATLPGKQTGLSAKDWAALMIGDMPIIHPLPMDATGKTDKRRANMAVITFMTPAMVPGGLYGDLESLDAEIQSYKSAGTDDVKAAILNEIIRYSGSLGFDASLNISWNNIKNDSVAVDKTLTQIEKHIRTIEKSYIPYGDHTLGIAPTGDEFDEMVASMVAQNPGLTENEAENKINQCTDEIINLINALNGEYIPIGSTGDPINNPEALPTGKNPIQDDSRTIPSETVFNGVGTVLANGLVATYQKEHGAGKYPEKVAFLLWAVETTRNKGSMEAEIFYLMGTKPIWGTGSSAGRISGVELIPGWDKPRVDVVVETSGSYRDTYSRQVIWINEAAKLAANAPDNGQRNFVKENSLEIEQALKDKGYNETFAKEISTARVFGPPPGEYTPGLENLAGSGNEGNESDVANLYISRMSYVYGVNLTTDKDGNDIRVDGKAVTQWGVPMPDLLKENLKDVEMGVFSRSSNTYGLLDHPMVASYFGGLASAIKESGGKPDMYINDQRNKGTDVTSLSEFLNAELNSRAFNPKWIEGMMDSGYAGTAHMNELFEALAVWNMAMPSLVTSDTWQKLSDIYVNDATGQGVPDHLKNTNPYAYQAMVGNLLNAAYLGQWTPSPDVLKQLEKEYVEQTALNGVVCCHHTCSNMNFNNKIMSGLMALDLPDDVKKQYVDTVNVALDKSYSPSLSPEKSTGSSSGTGTAKVVNGTDTGNSTENTSSTTPTDANSPGSGYGTDTSTPGQTGPQVSGFEMTVSVQNAASAVRDFMANPSVSSSSVIAIAIVVLIIGAIFYGYRKKGV</sequence>
<dbReference type="Proteomes" id="UP001303587">
    <property type="component" value="Chromosome"/>
</dbReference>
<evidence type="ECO:0000256" key="1">
    <source>
        <dbReference type="SAM" id="MobiDB-lite"/>
    </source>
</evidence>
<feature type="transmembrane region" description="Helical" evidence="2">
    <location>
        <begin position="1366"/>
        <end position="1384"/>
    </location>
</feature>
<proteinExistence type="predicted"/>
<keyword evidence="2" id="KW-0472">Membrane</keyword>